<dbReference type="PROSITE" id="PS50005">
    <property type="entry name" value="TPR"/>
    <property type="match status" value="6"/>
</dbReference>
<name>A0A0C3GSW5_OIDMZ</name>
<reference evidence="4 5" key="1">
    <citation type="submission" date="2014-04" db="EMBL/GenBank/DDBJ databases">
        <authorList>
            <consortium name="DOE Joint Genome Institute"/>
            <person name="Kuo A."/>
            <person name="Martino E."/>
            <person name="Perotto S."/>
            <person name="Kohler A."/>
            <person name="Nagy L.G."/>
            <person name="Floudas D."/>
            <person name="Copeland A."/>
            <person name="Barry K.W."/>
            <person name="Cichocki N."/>
            <person name="Veneault-Fourrey C."/>
            <person name="LaButti K."/>
            <person name="Lindquist E.A."/>
            <person name="Lipzen A."/>
            <person name="Lundell T."/>
            <person name="Morin E."/>
            <person name="Murat C."/>
            <person name="Sun H."/>
            <person name="Tunlid A."/>
            <person name="Henrissat B."/>
            <person name="Grigoriev I.V."/>
            <person name="Hibbett D.S."/>
            <person name="Martin F."/>
            <person name="Nordberg H.P."/>
            <person name="Cantor M.N."/>
            <person name="Hua S.X."/>
        </authorList>
    </citation>
    <scope>NUCLEOTIDE SEQUENCE [LARGE SCALE GENOMIC DNA]</scope>
    <source>
        <strain evidence="4 5">Zn</strain>
    </source>
</reference>
<dbReference type="InterPro" id="IPR027417">
    <property type="entry name" value="P-loop_NTPase"/>
</dbReference>
<dbReference type="GO" id="GO:0043531">
    <property type="term" value="F:ADP binding"/>
    <property type="evidence" value="ECO:0007669"/>
    <property type="project" value="InterPro"/>
</dbReference>
<feature type="domain" description="NB-ARC" evidence="2">
    <location>
        <begin position="274"/>
        <end position="424"/>
    </location>
</feature>
<dbReference type="EMBL" id="KN832890">
    <property type="protein sequence ID" value="KIM94424.1"/>
    <property type="molecule type" value="Genomic_DNA"/>
</dbReference>
<feature type="repeat" description="TPR" evidence="1">
    <location>
        <begin position="1011"/>
        <end position="1044"/>
    </location>
</feature>
<evidence type="ECO:0000259" key="2">
    <source>
        <dbReference type="Pfam" id="PF00931"/>
    </source>
</evidence>
<evidence type="ECO:0000313" key="4">
    <source>
        <dbReference type="EMBL" id="KIM94424.1"/>
    </source>
</evidence>
<dbReference type="SUPFAM" id="SSF52540">
    <property type="entry name" value="P-loop containing nucleoside triphosphate hydrolases"/>
    <property type="match status" value="1"/>
</dbReference>
<keyword evidence="5" id="KW-1185">Reference proteome</keyword>
<dbReference type="InterPro" id="IPR010730">
    <property type="entry name" value="HET"/>
</dbReference>
<feature type="repeat" description="TPR" evidence="1">
    <location>
        <begin position="969"/>
        <end position="1002"/>
    </location>
</feature>
<dbReference type="Proteomes" id="UP000054321">
    <property type="component" value="Unassembled WGS sequence"/>
</dbReference>
<dbReference type="InterPro" id="IPR011990">
    <property type="entry name" value="TPR-like_helical_dom_sf"/>
</dbReference>
<feature type="domain" description="Heterokaryon incompatibility" evidence="3">
    <location>
        <begin position="25"/>
        <end position="112"/>
    </location>
</feature>
<dbReference type="STRING" id="913774.A0A0C3GSW5"/>
<dbReference type="Pfam" id="PF00931">
    <property type="entry name" value="NB-ARC"/>
    <property type="match status" value="1"/>
</dbReference>
<dbReference type="OrthoDB" id="674604at2759"/>
<dbReference type="Gene3D" id="3.40.50.300">
    <property type="entry name" value="P-loop containing nucleotide triphosphate hydrolases"/>
    <property type="match status" value="1"/>
</dbReference>
<dbReference type="InParanoid" id="A0A0C3GSW5"/>
<accession>A0A0C3GSW5</accession>
<evidence type="ECO:0000313" key="5">
    <source>
        <dbReference type="Proteomes" id="UP000054321"/>
    </source>
</evidence>
<sequence>MRLLELKDNGKFSLTSNIVIDIPPYAILSHTWGCDNDEVSFKNLIEGSGNTKAGYKKLQFCGEQAARDGLQHFWIDTCCVDKSDNTELSEAINSMFCWYHNAAKCYVYLSDVSGPMSNQDGKHGQLHWEPAFRESRWFTRGWTLQELVAPTSVEFFSTEGEQLGNKTSLERYIHEITGIPIKVLRGGALSNFGITERLSWAEKRETTRKEDTAYSLLGIFDVHMPLIYGEGRDSAFRRLREEIDKASKGIQYEDFSVPFGLSDASDIYHFVAREKELEEMHKELHGDGSRRTVVLHGLGGIGKTQLAIAYMKRYKNSYSAIFWLNIKDEDSLKQSFAKSAKQILQEHPLASRLSSVDVNGLNEVTDAVKAWLSLPNNIRWLMIYDNYDNPKFPGSTDSTAVNIRDFLPESYQGSVIITTRSSQVQIDRLIPVRKLENINDSIEILLHISRREGLRDNPDAIRLAEELDGLPLALATAGAYLYQVAISLPDYLRLYKVSWAELQKSSPRLTSYEDRTLYSTWQLSFDNVRQQNSLSAKLLRLWAYFDNQDLWFELLRHRSFKQPKWIRQLVKNELSFHSVMRVLCDHGLVEADISSQELIESRGYSIHGCVHSWTIHILNQEWNFEFAKVAVKLVGAHVPEQEAVRPWLTQRRLLQHAARCSYIVFNDLVTDDDMDWAYHNLGLLYRDQGKLAEAEEMYKRALQGREKAFGPEHILTLDTVNCLGILYLDQDKLADAEEMLLRALEGNEKTLGTEHWSTLITVHCFGRLYNDQGKLTKAEEMYQRALQGREKVLGPKNISTLTTVNNLGTLYAHQGKLAKAEEMYQRALQGFETALGPEHKWTLTAVDCLGSLYIDQGKLTEAEEILQRALQGNEKTLGPEHTSTLNTVHNLGNLFVDQGKLTKAEEMLQRALQEREKTLGSERKSTLDTVNSLGFLYKDQGKLAKAEEMYRRVLQGREKALGPEHISTLNAVSNLGVFYRHQGKLAKAEEMYQQVLQGREKTLGSEHTSTLNTVHNLGTLYVEQGKLTKAEGMLQQALQGREKNLGSEHISTLNTVNSLGFLYKHQGKPTEAKEMYKRALQGYEKALGLEHRLTINTVNNLGFL</sequence>
<protein>
    <submittedName>
        <fullName evidence="4">Uncharacterized protein</fullName>
    </submittedName>
</protein>
<dbReference type="AlphaFoldDB" id="A0A0C3GSW5"/>
<dbReference type="InterPro" id="IPR019734">
    <property type="entry name" value="TPR_rpt"/>
</dbReference>
<feature type="repeat" description="TPR" evidence="1">
    <location>
        <begin position="675"/>
        <end position="708"/>
    </location>
</feature>
<dbReference type="PRINTS" id="PR00364">
    <property type="entry name" value="DISEASERSIST"/>
</dbReference>
<dbReference type="Pfam" id="PF13424">
    <property type="entry name" value="TPR_12"/>
    <property type="match status" value="4"/>
</dbReference>
<evidence type="ECO:0000259" key="3">
    <source>
        <dbReference type="Pfam" id="PF06985"/>
    </source>
</evidence>
<dbReference type="Gene3D" id="1.25.40.10">
    <property type="entry name" value="Tetratricopeptide repeat domain"/>
    <property type="match status" value="3"/>
</dbReference>
<reference evidence="5" key="2">
    <citation type="submission" date="2015-01" db="EMBL/GenBank/DDBJ databases">
        <title>Evolutionary Origins and Diversification of the Mycorrhizal Mutualists.</title>
        <authorList>
            <consortium name="DOE Joint Genome Institute"/>
            <consortium name="Mycorrhizal Genomics Consortium"/>
            <person name="Kohler A."/>
            <person name="Kuo A."/>
            <person name="Nagy L.G."/>
            <person name="Floudas D."/>
            <person name="Copeland A."/>
            <person name="Barry K.W."/>
            <person name="Cichocki N."/>
            <person name="Veneault-Fourrey C."/>
            <person name="LaButti K."/>
            <person name="Lindquist E.A."/>
            <person name="Lipzen A."/>
            <person name="Lundell T."/>
            <person name="Morin E."/>
            <person name="Murat C."/>
            <person name="Riley R."/>
            <person name="Ohm R."/>
            <person name="Sun H."/>
            <person name="Tunlid A."/>
            <person name="Henrissat B."/>
            <person name="Grigoriev I.V."/>
            <person name="Hibbett D.S."/>
            <person name="Martin F."/>
        </authorList>
    </citation>
    <scope>NUCLEOTIDE SEQUENCE [LARGE SCALE GENOMIC DNA]</scope>
    <source>
        <strain evidence="5">Zn</strain>
    </source>
</reference>
<feature type="repeat" description="TPR" evidence="1">
    <location>
        <begin position="843"/>
        <end position="876"/>
    </location>
</feature>
<dbReference type="Pfam" id="PF06985">
    <property type="entry name" value="HET"/>
    <property type="match status" value="1"/>
</dbReference>
<dbReference type="InterPro" id="IPR002182">
    <property type="entry name" value="NB-ARC"/>
</dbReference>
<dbReference type="PANTHER" id="PTHR46082">
    <property type="entry name" value="ATP/GTP-BINDING PROTEIN-RELATED"/>
    <property type="match status" value="1"/>
</dbReference>
<proteinExistence type="predicted"/>
<dbReference type="SMART" id="SM00028">
    <property type="entry name" value="TPR"/>
    <property type="match status" value="10"/>
</dbReference>
<evidence type="ECO:0000256" key="1">
    <source>
        <dbReference type="PROSITE-ProRule" id="PRU00339"/>
    </source>
</evidence>
<organism evidence="4 5">
    <name type="scientific">Oidiodendron maius (strain Zn)</name>
    <dbReference type="NCBI Taxonomy" id="913774"/>
    <lineage>
        <taxon>Eukaryota</taxon>
        <taxon>Fungi</taxon>
        <taxon>Dikarya</taxon>
        <taxon>Ascomycota</taxon>
        <taxon>Pezizomycotina</taxon>
        <taxon>Leotiomycetes</taxon>
        <taxon>Leotiomycetes incertae sedis</taxon>
        <taxon>Myxotrichaceae</taxon>
        <taxon>Oidiodendron</taxon>
    </lineage>
</organism>
<dbReference type="Pfam" id="PF13374">
    <property type="entry name" value="TPR_10"/>
    <property type="match status" value="2"/>
</dbReference>
<dbReference type="SUPFAM" id="SSF48452">
    <property type="entry name" value="TPR-like"/>
    <property type="match status" value="2"/>
</dbReference>
<feature type="repeat" description="TPR" evidence="1">
    <location>
        <begin position="801"/>
        <end position="834"/>
    </location>
</feature>
<gene>
    <name evidence="4" type="ORF">OIDMADRAFT_60751</name>
</gene>
<dbReference type="HOGENOM" id="CLU_000288_125_4_1"/>
<feature type="repeat" description="TPR" evidence="1">
    <location>
        <begin position="885"/>
        <end position="918"/>
    </location>
</feature>
<keyword evidence="1" id="KW-0802">TPR repeat</keyword>
<dbReference type="InterPro" id="IPR053137">
    <property type="entry name" value="NLR-like"/>
</dbReference>
<dbReference type="PANTHER" id="PTHR46082:SF6">
    <property type="entry name" value="AAA+ ATPASE DOMAIN-CONTAINING PROTEIN-RELATED"/>
    <property type="match status" value="1"/>
</dbReference>